<evidence type="ECO:0000313" key="2">
    <source>
        <dbReference type="Proteomes" id="UP000439752"/>
    </source>
</evidence>
<reference evidence="1 2" key="1">
    <citation type="submission" date="2019-10" db="EMBL/GenBank/DDBJ databases">
        <authorList>
            <person name="Karimi E."/>
        </authorList>
    </citation>
    <scope>NUCLEOTIDE SEQUENCE [LARGE SCALE GENOMIC DNA]</scope>
    <source>
        <strain evidence="1">Exiguobacterium sp. 9Y</strain>
    </source>
</reference>
<sequence length="155" mass="17253">MNIETLLEQEQQLVLTSLTNQEAIAAGQYVIERALREELAVAVEIKRNGQRLYYAALEGTAPDQEEWIRRKSNVVTRHGHSSLYMRVYNELKQRSYHTMYAVAPADYADAGGSFPIRVAGVGIIGTLTVSGLSQEADHQLAVDALTFLKQQQSMA</sequence>
<protein>
    <submittedName>
        <fullName evidence="1">Uncharacterized protein</fullName>
    </submittedName>
</protein>
<accession>A0A653I942</accession>
<dbReference type="EMBL" id="CABWKQ010000018">
    <property type="protein sequence ID" value="VWX35424.1"/>
    <property type="molecule type" value="Genomic_DNA"/>
</dbReference>
<proteinExistence type="predicted"/>
<dbReference type="PANTHER" id="PTHR28255:SF1">
    <property type="entry name" value="UPF0303 PROTEIN YBR137W"/>
    <property type="match status" value="1"/>
</dbReference>
<dbReference type="Pfam" id="PF03928">
    <property type="entry name" value="HbpS-like"/>
    <property type="match status" value="1"/>
</dbReference>
<dbReference type="InterPro" id="IPR010371">
    <property type="entry name" value="YBR137W-like"/>
</dbReference>
<dbReference type="NCBIfam" id="NF002696">
    <property type="entry name" value="PRK02487.1-5"/>
    <property type="match status" value="1"/>
</dbReference>
<dbReference type="Proteomes" id="UP000439752">
    <property type="component" value="Unassembled WGS sequence"/>
</dbReference>
<dbReference type="AlphaFoldDB" id="A0A653I942"/>
<dbReference type="PIRSF" id="PIRSF008757">
    <property type="entry name" value="UCP008757"/>
    <property type="match status" value="1"/>
</dbReference>
<dbReference type="RefSeq" id="WP_159173291.1">
    <property type="nucleotide sequence ID" value="NZ_LR732312.1"/>
</dbReference>
<dbReference type="PANTHER" id="PTHR28255">
    <property type="match status" value="1"/>
</dbReference>
<evidence type="ECO:0000313" key="1">
    <source>
        <dbReference type="EMBL" id="VWX35424.1"/>
    </source>
</evidence>
<dbReference type="Gene3D" id="3.30.450.150">
    <property type="entry name" value="Haem-degrading domain"/>
    <property type="match status" value="1"/>
</dbReference>
<dbReference type="InterPro" id="IPR005624">
    <property type="entry name" value="PduO/GlcC-like"/>
</dbReference>
<organism evidence="1 2">
    <name type="scientific">Exiguobacterium oxidotolerans</name>
    <dbReference type="NCBI Taxonomy" id="223958"/>
    <lineage>
        <taxon>Bacteria</taxon>
        <taxon>Bacillati</taxon>
        <taxon>Bacillota</taxon>
        <taxon>Bacilli</taxon>
        <taxon>Bacillales</taxon>
        <taxon>Bacillales Family XII. Incertae Sedis</taxon>
        <taxon>Exiguobacterium</taxon>
    </lineage>
</organism>
<gene>
    <name evidence="1" type="ORF">EXIGUO9Y_250025</name>
</gene>
<dbReference type="SUPFAM" id="SSF143744">
    <property type="entry name" value="GlcG-like"/>
    <property type="match status" value="1"/>
</dbReference>
<dbReference type="InterPro" id="IPR038084">
    <property type="entry name" value="PduO/GlcC-like_sf"/>
</dbReference>
<name>A0A653I942_9BACL</name>
<keyword evidence="2" id="KW-1185">Reference proteome</keyword>